<dbReference type="Pfam" id="PF02224">
    <property type="entry name" value="Cytidylate_kin"/>
    <property type="match status" value="1"/>
</dbReference>
<dbReference type="GO" id="GO:0006220">
    <property type="term" value="P:pyrimidine nucleotide metabolic process"/>
    <property type="evidence" value="ECO:0007669"/>
    <property type="project" value="UniProtKB-UniRule"/>
</dbReference>
<dbReference type="RefSeq" id="WP_240985474.1">
    <property type="nucleotide sequence ID" value="NZ_CDGJ01000078.1"/>
</dbReference>
<evidence type="ECO:0000256" key="8">
    <source>
        <dbReference type="HAMAP-Rule" id="MF_00238"/>
    </source>
</evidence>
<comment type="catalytic activity">
    <reaction evidence="6 8">
        <text>dCMP + ATP = dCDP + ADP</text>
        <dbReference type="Rhea" id="RHEA:25094"/>
        <dbReference type="ChEBI" id="CHEBI:30616"/>
        <dbReference type="ChEBI" id="CHEBI:57566"/>
        <dbReference type="ChEBI" id="CHEBI:58593"/>
        <dbReference type="ChEBI" id="CHEBI:456216"/>
        <dbReference type="EC" id="2.7.4.25"/>
    </reaction>
</comment>
<dbReference type="Gene3D" id="3.40.50.300">
    <property type="entry name" value="P-loop containing nucleotide triphosphate hydrolases"/>
    <property type="match status" value="1"/>
</dbReference>
<comment type="subcellular location">
    <subcellularLocation>
        <location evidence="8">Cytoplasm</location>
    </subcellularLocation>
</comment>
<evidence type="ECO:0000256" key="6">
    <source>
        <dbReference type="ARBA" id="ARBA00047615"/>
    </source>
</evidence>
<proteinExistence type="inferred from homology"/>
<reference evidence="11" key="2">
    <citation type="submission" date="2020-01" db="EMBL/GenBank/DDBJ databases">
        <authorList>
            <person name="Hornung B."/>
        </authorList>
    </citation>
    <scope>NUCLEOTIDE SEQUENCE</scope>
    <source>
        <strain evidence="11">PacBioINE</strain>
    </source>
</reference>
<dbReference type="PANTHER" id="PTHR21299:SF2">
    <property type="entry name" value="CYTIDYLATE KINASE"/>
    <property type="match status" value="1"/>
</dbReference>
<accession>A0A8S0WPN0</accession>
<dbReference type="EMBL" id="LR746496">
    <property type="protein sequence ID" value="CAA7602034.1"/>
    <property type="molecule type" value="Genomic_DNA"/>
</dbReference>
<evidence type="ECO:0000256" key="2">
    <source>
        <dbReference type="ARBA" id="ARBA00022679"/>
    </source>
</evidence>
<evidence type="ECO:0000259" key="10">
    <source>
        <dbReference type="Pfam" id="PF02224"/>
    </source>
</evidence>
<dbReference type="CDD" id="cd02020">
    <property type="entry name" value="CMPK"/>
    <property type="match status" value="1"/>
</dbReference>
<evidence type="ECO:0000256" key="7">
    <source>
        <dbReference type="ARBA" id="ARBA00048478"/>
    </source>
</evidence>
<dbReference type="EC" id="2.7.4.25" evidence="8"/>
<feature type="domain" description="Cytidylate kinase" evidence="10">
    <location>
        <begin position="15"/>
        <end position="224"/>
    </location>
</feature>
<dbReference type="EMBL" id="CDGJ01000078">
    <property type="protein sequence ID" value="CEJ08123.1"/>
    <property type="molecule type" value="Genomic_DNA"/>
</dbReference>
<dbReference type="HAMAP" id="MF_00238">
    <property type="entry name" value="Cytidyl_kinase_type1"/>
    <property type="match status" value="1"/>
</dbReference>
<dbReference type="InterPro" id="IPR011994">
    <property type="entry name" value="Cytidylate_kinase_dom"/>
</dbReference>
<keyword evidence="5 8" id="KW-0067">ATP-binding</keyword>
<dbReference type="Proteomes" id="UP000836597">
    <property type="component" value="Chromosome"/>
</dbReference>
<comment type="catalytic activity">
    <reaction evidence="7 8">
        <text>CMP + ATP = CDP + ADP</text>
        <dbReference type="Rhea" id="RHEA:11600"/>
        <dbReference type="ChEBI" id="CHEBI:30616"/>
        <dbReference type="ChEBI" id="CHEBI:58069"/>
        <dbReference type="ChEBI" id="CHEBI:60377"/>
        <dbReference type="ChEBI" id="CHEBI:456216"/>
        <dbReference type="EC" id="2.7.4.25"/>
    </reaction>
</comment>
<reference evidence="12" key="1">
    <citation type="submission" date="2014-11" db="EMBL/GenBank/DDBJ databases">
        <authorList>
            <person name="Hornung B.V."/>
        </authorList>
    </citation>
    <scope>NUCLEOTIDE SEQUENCE</scope>
    <source>
        <strain evidence="12">INE</strain>
    </source>
</reference>
<evidence type="ECO:0000256" key="9">
    <source>
        <dbReference type="SAM" id="MobiDB-lite"/>
    </source>
</evidence>
<dbReference type="SUPFAM" id="SSF52540">
    <property type="entry name" value="P-loop containing nucleoside triphosphate hydrolases"/>
    <property type="match status" value="1"/>
</dbReference>
<feature type="binding site" evidence="8">
    <location>
        <begin position="19"/>
        <end position="27"/>
    </location>
    <ligand>
        <name>ATP</name>
        <dbReference type="ChEBI" id="CHEBI:30616"/>
    </ligand>
</feature>
<dbReference type="GO" id="GO:0005524">
    <property type="term" value="F:ATP binding"/>
    <property type="evidence" value="ECO:0007669"/>
    <property type="project" value="UniProtKB-UniRule"/>
</dbReference>
<dbReference type="AlphaFoldDB" id="A0A8S0WPN0"/>
<dbReference type="InterPro" id="IPR027417">
    <property type="entry name" value="P-loop_NTPase"/>
</dbReference>
<dbReference type="PANTHER" id="PTHR21299">
    <property type="entry name" value="CYTIDYLATE KINASE/PANTOATE-BETA-ALANINE LIGASE"/>
    <property type="match status" value="1"/>
</dbReference>
<feature type="region of interest" description="Disordered" evidence="9">
    <location>
        <begin position="1"/>
        <end position="25"/>
    </location>
</feature>
<keyword evidence="8" id="KW-0963">Cytoplasm</keyword>
<keyword evidence="2 8" id="KW-0808">Transferase</keyword>
<dbReference type="GO" id="GO:0015949">
    <property type="term" value="P:nucleobase-containing small molecule interconversion"/>
    <property type="evidence" value="ECO:0007669"/>
    <property type="project" value="TreeGrafter"/>
</dbReference>
<gene>
    <name evidence="8" type="primary">cmk</name>
    <name evidence="12" type="ORF">DEACI_2598</name>
    <name evidence="11" type="ORF">DEACI_2706</name>
</gene>
<evidence type="ECO:0000313" key="13">
    <source>
        <dbReference type="Proteomes" id="UP001071230"/>
    </source>
</evidence>
<keyword evidence="13" id="KW-1185">Reference proteome</keyword>
<dbReference type="InterPro" id="IPR003136">
    <property type="entry name" value="Cytidylate_kin"/>
</dbReference>
<evidence type="ECO:0000313" key="12">
    <source>
        <dbReference type="EMBL" id="CEJ08123.1"/>
    </source>
</evidence>
<dbReference type="Proteomes" id="UP001071230">
    <property type="component" value="Unassembled WGS sequence"/>
</dbReference>
<sequence length="229" mass="25424">MANGLEEGKEGSRQIAIDGPAGSGKSTVAKKVAERLGIFYLDTGAMYRALAYKAVKNKVPLTDEELVSRLAYETDIYFSKERGVWCDGEDVTQAIRTPEVSRAVSLVASYPGVRKRLVELQQAEAERRSIVMDGRDIGTHVLPQAGLKIFLTAEPEVRARRRWQELKSSGKEASLAEVVRDLEERDRQDRNRVASPLRAAPDAVILDTTRLDIEETVARILDMARGGLR</sequence>
<evidence type="ECO:0000256" key="4">
    <source>
        <dbReference type="ARBA" id="ARBA00022777"/>
    </source>
</evidence>
<name>A0A8S0WPN0_9FIRM</name>
<evidence type="ECO:0000256" key="5">
    <source>
        <dbReference type="ARBA" id="ARBA00022840"/>
    </source>
</evidence>
<dbReference type="NCBIfam" id="TIGR00017">
    <property type="entry name" value="cmk"/>
    <property type="match status" value="1"/>
</dbReference>
<keyword evidence="4 8" id="KW-0418">Kinase</keyword>
<evidence type="ECO:0000313" key="11">
    <source>
        <dbReference type="EMBL" id="CAA7602034.1"/>
    </source>
</evidence>
<organism evidence="11">
    <name type="scientific">Acididesulfobacillus acetoxydans</name>
    <dbReference type="NCBI Taxonomy" id="1561005"/>
    <lineage>
        <taxon>Bacteria</taxon>
        <taxon>Bacillati</taxon>
        <taxon>Bacillota</taxon>
        <taxon>Clostridia</taxon>
        <taxon>Eubacteriales</taxon>
        <taxon>Peptococcaceae</taxon>
        <taxon>Acididesulfobacillus</taxon>
    </lineage>
</organism>
<feature type="compositionally biased region" description="Basic and acidic residues" evidence="9">
    <location>
        <begin position="1"/>
        <end position="12"/>
    </location>
</feature>
<dbReference type="KEGG" id="aacx:DEACI_2706"/>
<evidence type="ECO:0000256" key="3">
    <source>
        <dbReference type="ARBA" id="ARBA00022741"/>
    </source>
</evidence>
<comment type="similarity">
    <text evidence="1 8">Belongs to the cytidylate kinase family. Type 1 subfamily.</text>
</comment>
<dbReference type="GO" id="GO:0005829">
    <property type="term" value="C:cytosol"/>
    <property type="evidence" value="ECO:0007669"/>
    <property type="project" value="TreeGrafter"/>
</dbReference>
<dbReference type="GO" id="GO:0036431">
    <property type="term" value="F:dCMP kinase activity"/>
    <property type="evidence" value="ECO:0007669"/>
    <property type="project" value="InterPro"/>
</dbReference>
<evidence type="ECO:0000256" key="1">
    <source>
        <dbReference type="ARBA" id="ARBA00009427"/>
    </source>
</evidence>
<keyword evidence="3 8" id="KW-0547">Nucleotide-binding</keyword>
<protein>
    <recommendedName>
        <fullName evidence="8">Cytidylate kinase</fullName>
        <shortName evidence="8">CK</shortName>
        <ecNumber evidence="8">2.7.4.25</ecNumber>
    </recommendedName>
    <alternativeName>
        <fullName evidence="8">Cytidine monophosphate kinase</fullName>
        <shortName evidence="8">CMP kinase</shortName>
    </alternativeName>
</protein>